<dbReference type="Proteomes" id="UP000034189">
    <property type="component" value="Chromosome"/>
</dbReference>
<sequence>MQSVQSIVETKALTKQFGKQDAVKDVNLKISKGCVYGLLGPNGAGKTTILKMLVGLLHPTSGSIEMFGEPWTRKNLAFVGALIETPALYGHLSGKENLQVHQRLLGLPEQRIDEVLNIVGLAGVDRRKKSAAYSLGMKQRLGIAIALLNYPKLLILDEPTNGLDPLGIREMRAMIHSFTEHGITVILSSHILSEVAQIVQEVGIISQGRIQYQGALENLLNQSEGEDLEAIFMRYVESGKEGMYR</sequence>
<dbReference type="GO" id="GO:0016887">
    <property type="term" value="F:ATP hydrolysis activity"/>
    <property type="evidence" value="ECO:0007669"/>
    <property type="project" value="InterPro"/>
</dbReference>
<evidence type="ECO:0000256" key="2">
    <source>
        <dbReference type="ARBA" id="ARBA00022448"/>
    </source>
</evidence>
<dbReference type="PROSITE" id="PS50893">
    <property type="entry name" value="ABC_TRANSPORTER_2"/>
    <property type="match status" value="1"/>
</dbReference>
<dbReference type="RefSeq" id="WP_025696255.1">
    <property type="nucleotide sequence ID" value="NZ_ASQQ01000437.1"/>
</dbReference>
<dbReference type="InterPro" id="IPR022501">
    <property type="entry name" value="ABC_Gallidermin_ATP-bd"/>
</dbReference>
<reference evidence="6 7" key="2">
    <citation type="journal article" date="2016" name="Genome Announc.">
        <title>Genome Sequence of a Gram-Positive Diazotroph, Paenibacillus durus Type Strain ATCC 35681.</title>
        <authorList>
            <person name="Halim M.A."/>
            <person name="Rahman A.Y."/>
            <person name="Sim K.S."/>
            <person name="Yam H.C."/>
            <person name="Rahim A.A."/>
            <person name="Ghazali A.H."/>
            <person name="Najimudin N."/>
        </authorList>
    </citation>
    <scope>NUCLEOTIDE SEQUENCE [LARGE SCALE GENOMIC DNA]</scope>
    <source>
        <strain evidence="6 7">ATCC 35681</strain>
    </source>
</reference>
<dbReference type="InterPro" id="IPR003593">
    <property type="entry name" value="AAA+_ATPase"/>
</dbReference>
<proteinExistence type="inferred from homology"/>
<evidence type="ECO:0000313" key="6">
    <source>
        <dbReference type="EMBL" id="AKG35629.1"/>
    </source>
</evidence>
<evidence type="ECO:0000259" key="5">
    <source>
        <dbReference type="PROSITE" id="PS50893"/>
    </source>
</evidence>
<dbReference type="InterPro" id="IPR027417">
    <property type="entry name" value="P-loop_NTPase"/>
</dbReference>
<dbReference type="SUPFAM" id="SSF52540">
    <property type="entry name" value="P-loop containing nucleoside triphosphate hydrolases"/>
    <property type="match status" value="1"/>
</dbReference>
<evidence type="ECO:0000256" key="4">
    <source>
        <dbReference type="ARBA" id="ARBA00022840"/>
    </source>
</evidence>
<dbReference type="Pfam" id="PF00005">
    <property type="entry name" value="ABC_tran"/>
    <property type="match status" value="1"/>
</dbReference>
<evidence type="ECO:0000256" key="1">
    <source>
        <dbReference type="ARBA" id="ARBA00005417"/>
    </source>
</evidence>
<feature type="domain" description="ABC transporter" evidence="5">
    <location>
        <begin position="8"/>
        <end position="232"/>
    </location>
</feature>
<dbReference type="HOGENOM" id="CLU_000604_1_2_9"/>
<dbReference type="NCBIfam" id="TIGR03740">
    <property type="entry name" value="galliderm_ABC"/>
    <property type="match status" value="1"/>
</dbReference>
<dbReference type="SMART" id="SM00382">
    <property type="entry name" value="AAA"/>
    <property type="match status" value="1"/>
</dbReference>
<keyword evidence="2" id="KW-0813">Transport</keyword>
<dbReference type="PROSITE" id="PS00211">
    <property type="entry name" value="ABC_TRANSPORTER_1"/>
    <property type="match status" value="1"/>
</dbReference>
<keyword evidence="4 6" id="KW-0067">ATP-binding</keyword>
<dbReference type="InterPro" id="IPR003439">
    <property type="entry name" value="ABC_transporter-like_ATP-bd"/>
</dbReference>
<dbReference type="AlphaFoldDB" id="A0A0F7FAK2"/>
<dbReference type="Gene3D" id="3.40.50.300">
    <property type="entry name" value="P-loop containing nucleotide triphosphate hydrolases"/>
    <property type="match status" value="1"/>
</dbReference>
<dbReference type="OrthoDB" id="9804819at2"/>
<name>A0A0F7FAK2_PAEDU</name>
<dbReference type="PANTHER" id="PTHR43335:SF4">
    <property type="entry name" value="ABC TRANSPORTER, ATP-BINDING PROTEIN"/>
    <property type="match status" value="1"/>
</dbReference>
<evidence type="ECO:0000256" key="3">
    <source>
        <dbReference type="ARBA" id="ARBA00022741"/>
    </source>
</evidence>
<accession>A0A0F7FAK2</accession>
<dbReference type="GO" id="GO:0005524">
    <property type="term" value="F:ATP binding"/>
    <property type="evidence" value="ECO:0007669"/>
    <property type="project" value="UniProtKB-KW"/>
</dbReference>
<gene>
    <name evidence="6" type="ORF">VK70_14455</name>
</gene>
<protein>
    <submittedName>
        <fullName evidence="6">Lantibiotic ABC transporter ATP-binding protein</fullName>
    </submittedName>
</protein>
<dbReference type="PANTHER" id="PTHR43335">
    <property type="entry name" value="ABC TRANSPORTER, ATP-BINDING PROTEIN"/>
    <property type="match status" value="1"/>
</dbReference>
<organism evidence="6 7">
    <name type="scientific">Paenibacillus durus ATCC 35681</name>
    <dbReference type="NCBI Taxonomy" id="1333534"/>
    <lineage>
        <taxon>Bacteria</taxon>
        <taxon>Bacillati</taxon>
        <taxon>Bacillota</taxon>
        <taxon>Bacilli</taxon>
        <taxon>Bacillales</taxon>
        <taxon>Paenibacillaceae</taxon>
        <taxon>Paenibacillus</taxon>
    </lineage>
</organism>
<evidence type="ECO:0000313" key="7">
    <source>
        <dbReference type="Proteomes" id="UP000034189"/>
    </source>
</evidence>
<dbReference type="InterPro" id="IPR017871">
    <property type="entry name" value="ABC_transporter-like_CS"/>
</dbReference>
<keyword evidence="3" id="KW-0547">Nucleotide-binding</keyword>
<reference evidence="6 7" key="1">
    <citation type="submission" date="2015-03" db="EMBL/GenBank/DDBJ databases">
        <authorList>
            <person name="Abdul Halim M."/>
        </authorList>
    </citation>
    <scope>NUCLEOTIDE SEQUENCE [LARGE SCALE GENOMIC DNA]</scope>
    <source>
        <strain evidence="6 7">ATCC 35681</strain>
    </source>
</reference>
<dbReference type="EMBL" id="CP011114">
    <property type="protein sequence ID" value="AKG35629.1"/>
    <property type="molecule type" value="Genomic_DNA"/>
</dbReference>
<dbReference type="PATRIC" id="fig|1333534.5.peg.3184"/>
<comment type="similarity">
    <text evidence="1">Belongs to the ABC transporter superfamily.</text>
</comment>